<sequence>MSCFFAILARMKFIRRWGLMRNVQDENIQEHALQTAMIAYHLCLLHNQNNDIPVDAKQAAVLAMYHDAVEVYTGDMPTPVKYFNSKMRSTYGEVEKMAQDRLLLTLPKELRAAYEPLIKNAEQDPVWIYVKAADTLSAYLKCMQEKNAGNYEFDQALHTIEEKLKSLHMPEVDIFLKEYAPAFVLTIDEINA</sequence>
<protein>
    <submittedName>
        <fullName evidence="1">5'-deoxynucleotidase</fullName>
    </submittedName>
</protein>
<dbReference type="NCBIfam" id="NF003009">
    <property type="entry name" value="PRK03826.1"/>
    <property type="match status" value="1"/>
</dbReference>
<organism evidence="1 2">
    <name type="scientific">Megasphaera paucivorans</name>
    <dbReference type="NCBI Taxonomy" id="349095"/>
    <lineage>
        <taxon>Bacteria</taxon>
        <taxon>Bacillati</taxon>
        <taxon>Bacillota</taxon>
        <taxon>Negativicutes</taxon>
        <taxon>Veillonellales</taxon>
        <taxon>Veillonellaceae</taxon>
        <taxon>Megasphaera</taxon>
    </lineage>
</organism>
<dbReference type="SUPFAM" id="SSF109604">
    <property type="entry name" value="HD-domain/PDEase-like"/>
    <property type="match status" value="1"/>
</dbReference>
<evidence type="ECO:0000313" key="2">
    <source>
        <dbReference type="Proteomes" id="UP000199309"/>
    </source>
</evidence>
<dbReference type="EMBL" id="FNHQ01000006">
    <property type="protein sequence ID" value="SDM42271.1"/>
    <property type="molecule type" value="Genomic_DNA"/>
</dbReference>
<dbReference type="RefSeq" id="WP_091648454.1">
    <property type="nucleotide sequence ID" value="NZ_FNHQ01000006.1"/>
</dbReference>
<evidence type="ECO:0000313" key="1">
    <source>
        <dbReference type="EMBL" id="SDM42271.1"/>
    </source>
</evidence>
<proteinExistence type="predicted"/>
<dbReference type="STRING" id="349095.SAMN05660299_00860"/>
<dbReference type="Proteomes" id="UP000199309">
    <property type="component" value="Unassembled WGS sequence"/>
</dbReference>
<dbReference type="Gene3D" id="1.10.3210.10">
    <property type="entry name" value="Hypothetical protein af1432"/>
    <property type="match status" value="1"/>
</dbReference>
<reference evidence="1 2" key="1">
    <citation type="submission" date="2016-10" db="EMBL/GenBank/DDBJ databases">
        <authorList>
            <person name="de Groot N.N."/>
        </authorList>
    </citation>
    <scope>NUCLEOTIDE SEQUENCE [LARGE SCALE GENOMIC DNA]</scope>
    <source>
        <strain evidence="1 2">DSM 16981</strain>
    </source>
</reference>
<dbReference type="AlphaFoldDB" id="A0A1G9T3L2"/>
<accession>A0A1G9T3L2</accession>
<keyword evidence="2" id="KW-1185">Reference proteome</keyword>
<gene>
    <name evidence="1" type="ORF">SAMN05660299_00860</name>
</gene>
<dbReference type="OrthoDB" id="9812744at2"/>
<dbReference type="Pfam" id="PF12917">
    <property type="entry name" value="YfbR-like"/>
    <property type="match status" value="1"/>
</dbReference>
<name>A0A1G9T3L2_9FIRM</name>